<comment type="caution">
    <text evidence="1">The sequence shown here is derived from an EMBL/GenBank/DDBJ whole genome shotgun (WGS) entry which is preliminary data.</text>
</comment>
<organism evidence="1 2">
    <name type="scientific">Colletotrichum kahawae</name>
    <name type="common">Coffee berry disease fungus</name>
    <dbReference type="NCBI Taxonomy" id="34407"/>
    <lineage>
        <taxon>Eukaryota</taxon>
        <taxon>Fungi</taxon>
        <taxon>Dikarya</taxon>
        <taxon>Ascomycota</taxon>
        <taxon>Pezizomycotina</taxon>
        <taxon>Sordariomycetes</taxon>
        <taxon>Hypocreomycetidae</taxon>
        <taxon>Glomerellales</taxon>
        <taxon>Glomerellaceae</taxon>
        <taxon>Colletotrichum</taxon>
        <taxon>Colletotrichum gloeosporioides species complex</taxon>
    </lineage>
</organism>
<gene>
    <name evidence="1" type="ORF">CKAH01_07605</name>
</gene>
<keyword evidence="2" id="KW-1185">Reference proteome</keyword>
<reference evidence="1" key="1">
    <citation type="submission" date="2023-02" db="EMBL/GenBank/DDBJ databases">
        <title>Colletotrichum kahawae CIFC_Que2 genome sequencing and assembly.</title>
        <authorList>
            <person name="Baroncelli R."/>
        </authorList>
    </citation>
    <scope>NUCLEOTIDE SEQUENCE</scope>
    <source>
        <strain evidence="1">CIFC_Que2</strain>
    </source>
</reference>
<sequence length="39" mass="4582">MAGADIYVTVGNDEKVKYLTETFNMPRHRIFNSRDYLLC</sequence>
<evidence type="ECO:0000313" key="2">
    <source>
        <dbReference type="Proteomes" id="UP001281614"/>
    </source>
</evidence>
<accession>A0AAD9Y4X2</accession>
<proteinExistence type="predicted"/>
<dbReference type="Gene3D" id="3.90.180.10">
    <property type="entry name" value="Medium-chain alcohol dehydrogenases, catalytic domain"/>
    <property type="match status" value="1"/>
</dbReference>
<dbReference type="Proteomes" id="UP001281614">
    <property type="component" value="Unassembled WGS sequence"/>
</dbReference>
<dbReference type="AlphaFoldDB" id="A0AAD9Y4X2"/>
<evidence type="ECO:0000313" key="1">
    <source>
        <dbReference type="EMBL" id="KAK2736918.1"/>
    </source>
</evidence>
<name>A0AAD9Y4X2_COLKA</name>
<protein>
    <submittedName>
        <fullName evidence="1">Polyketide synthase</fullName>
    </submittedName>
</protein>
<dbReference type="EMBL" id="VYYT01000411">
    <property type="protein sequence ID" value="KAK2736918.1"/>
    <property type="molecule type" value="Genomic_DNA"/>
</dbReference>